<evidence type="ECO:0000313" key="3">
    <source>
        <dbReference type="EMBL" id="NMQ30294.1"/>
    </source>
</evidence>
<protein>
    <submittedName>
        <fullName evidence="3">Universal stress protein</fullName>
    </submittedName>
</protein>
<organism evidence="3 4">
    <name type="scientific">Candidatus Accumulibacter phosphatis</name>
    <dbReference type="NCBI Taxonomy" id="327160"/>
    <lineage>
        <taxon>Bacteria</taxon>
        <taxon>Pseudomonadati</taxon>
        <taxon>Pseudomonadota</taxon>
        <taxon>Betaproteobacteria</taxon>
        <taxon>Candidatus Accumulibacter</taxon>
    </lineage>
</organism>
<sequence>MNSLQTLLVATDLSAPSRHAAQRAAMLAQQAGARLELVHVLERGSLDELRRLFHDDGEAAQGRVREQAREALSQLTSEVGETLGVSAGHHLLEGAVLDSIGMQAELLNAALLIIGARGASGMRAWLLGATAERLLGLTRRPILLVRQAPREPYRKVIVAVDCSPWSMQSIRLAQAVAPSARLILLHAYDVPFEGKMRLAGVDDDMIKRYAAKEHQEVFLRLKQSAREAGIPASWQQQVIHGDAAAVILQQQEEEGADLIVLGKHGVGMVEELLLGSVTKHVLAEARCDTLVAAR</sequence>
<dbReference type="Pfam" id="PF00582">
    <property type="entry name" value="Usp"/>
    <property type="match status" value="2"/>
</dbReference>
<dbReference type="InterPro" id="IPR014729">
    <property type="entry name" value="Rossmann-like_a/b/a_fold"/>
</dbReference>
<comment type="caution">
    <text evidence="3">The sequence shown here is derived from an EMBL/GenBank/DDBJ whole genome shotgun (WGS) entry which is preliminary data.</text>
</comment>
<dbReference type="PANTHER" id="PTHR46268">
    <property type="entry name" value="STRESS RESPONSE PROTEIN NHAX"/>
    <property type="match status" value="1"/>
</dbReference>
<dbReference type="InterPro" id="IPR006016">
    <property type="entry name" value="UspA"/>
</dbReference>
<dbReference type="PANTHER" id="PTHR46268:SF6">
    <property type="entry name" value="UNIVERSAL STRESS PROTEIN UP12"/>
    <property type="match status" value="1"/>
</dbReference>
<dbReference type="CDD" id="cd00293">
    <property type="entry name" value="USP-like"/>
    <property type="match status" value="2"/>
</dbReference>
<dbReference type="InterPro" id="IPR006015">
    <property type="entry name" value="Universal_stress_UspA"/>
</dbReference>
<keyword evidence="4" id="KW-1185">Reference proteome</keyword>
<dbReference type="Proteomes" id="UP000749010">
    <property type="component" value="Unassembled WGS sequence"/>
</dbReference>
<reference evidence="3 4" key="1">
    <citation type="submission" date="2019-03" db="EMBL/GenBank/DDBJ databases">
        <title>Metabolic reconstructions from genomes of highly enriched 'Candidatus Accumulibacter' and 'Candidatus Competibacter' bioreactor populations.</title>
        <authorList>
            <person name="Annavajhala M.K."/>
            <person name="Welles L."/>
            <person name="Abbas B."/>
            <person name="Sorokin D."/>
            <person name="Park H."/>
            <person name="Van Loosdrecht M."/>
            <person name="Chandran K."/>
        </authorList>
    </citation>
    <scope>NUCLEOTIDE SEQUENCE [LARGE SCALE GENOMIC DNA]</scope>
    <source>
        <strain evidence="3 4">SBR_S</strain>
    </source>
</reference>
<gene>
    <name evidence="3" type="ORF">E4Q23_22560</name>
</gene>
<dbReference type="RefSeq" id="WP_169068690.1">
    <property type="nucleotide sequence ID" value="NZ_SPMY01000120.1"/>
</dbReference>
<dbReference type="SUPFAM" id="SSF52402">
    <property type="entry name" value="Adenine nucleotide alpha hydrolases-like"/>
    <property type="match status" value="2"/>
</dbReference>
<name>A0ABX1U4N3_9PROT</name>
<feature type="domain" description="UspA" evidence="2">
    <location>
        <begin position="5"/>
        <end position="146"/>
    </location>
</feature>
<feature type="domain" description="UspA" evidence="2">
    <location>
        <begin position="153"/>
        <end position="291"/>
    </location>
</feature>
<proteinExistence type="inferred from homology"/>
<accession>A0ABX1U4N3</accession>
<dbReference type="EMBL" id="SPMY01000120">
    <property type="protein sequence ID" value="NMQ30294.1"/>
    <property type="molecule type" value="Genomic_DNA"/>
</dbReference>
<dbReference type="Gene3D" id="3.40.50.620">
    <property type="entry name" value="HUPs"/>
    <property type="match status" value="2"/>
</dbReference>
<comment type="similarity">
    <text evidence="1">Belongs to the universal stress protein A family.</text>
</comment>
<evidence type="ECO:0000256" key="1">
    <source>
        <dbReference type="ARBA" id="ARBA00008791"/>
    </source>
</evidence>
<evidence type="ECO:0000259" key="2">
    <source>
        <dbReference type="Pfam" id="PF00582"/>
    </source>
</evidence>
<evidence type="ECO:0000313" key="4">
    <source>
        <dbReference type="Proteomes" id="UP000749010"/>
    </source>
</evidence>
<dbReference type="PRINTS" id="PR01438">
    <property type="entry name" value="UNVRSLSTRESS"/>
</dbReference>